<feature type="transmembrane region" description="Helical" evidence="7">
    <location>
        <begin position="244"/>
        <end position="265"/>
    </location>
</feature>
<dbReference type="CDD" id="cd06853">
    <property type="entry name" value="GT_WecA_like"/>
    <property type="match status" value="1"/>
</dbReference>
<comment type="caution">
    <text evidence="8">The sequence shown here is derived from an EMBL/GenBank/DDBJ whole genome shotgun (WGS) entry which is preliminary data.</text>
</comment>
<feature type="transmembrane region" description="Helical" evidence="7">
    <location>
        <begin position="133"/>
        <end position="150"/>
    </location>
</feature>
<dbReference type="GO" id="GO:0016740">
    <property type="term" value="F:transferase activity"/>
    <property type="evidence" value="ECO:0007669"/>
    <property type="project" value="UniProtKB-KW"/>
</dbReference>
<organism evidence="8 9">
    <name type="scientific">Sediminibacterium roseum</name>
    <dbReference type="NCBI Taxonomy" id="1978412"/>
    <lineage>
        <taxon>Bacteria</taxon>
        <taxon>Pseudomonadati</taxon>
        <taxon>Bacteroidota</taxon>
        <taxon>Chitinophagia</taxon>
        <taxon>Chitinophagales</taxon>
        <taxon>Chitinophagaceae</taxon>
        <taxon>Sediminibacterium</taxon>
    </lineage>
</organism>
<reference evidence="8 9" key="1">
    <citation type="submission" date="2020-01" db="EMBL/GenBank/DDBJ databases">
        <title>Genome analysis.</title>
        <authorList>
            <person name="Wu S."/>
            <person name="Wang G."/>
        </authorList>
    </citation>
    <scope>NUCLEOTIDE SEQUENCE [LARGE SCALE GENOMIC DNA]</scope>
    <source>
        <strain evidence="8 9">SYL130</strain>
    </source>
</reference>
<proteinExistence type="predicted"/>
<evidence type="ECO:0000256" key="4">
    <source>
        <dbReference type="ARBA" id="ARBA00022692"/>
    </source>
</evidence>
<feature type="transmembrane region" description="Helical" evidence="7">
    <location>
        <begin position="187"/>
        <end position="203"/>
    </location>
</feature>
<feature type="transmembrane region" description="Helical" evidence="7">
    <location>
        <begin position="73"/>
        <end position="91"/>
    </location>
</feature>
<keyword evidence="6 7" id="KW-0472">Membrane</keyword>
<name>A0ABW9ZRH1_9BACT</name>
<feature type="transmembrane region" description="Helical" evidence="7">
    <location>
        <begin position="6"/>
        <end position="27"/>
    </location>
</feature>
<sequence length="370" mass="40586">MLIIAVILFLTALLGTMICIRSVISIAREKHLFDEPSEERKIHIYKTPNLGGVGIYCAFMFSASLVIPLGDLPYFNCFVAASLIIFAIGLKDDLVGLGPTKKFLAQIAAAAILAFLGDLRFTSFHGLFGVTEISYPLSILVTILINIFIYNAINLIDGIDGLAGSLGLIGSLAFAVFFFMMKRQGECLLAIGFAGSLIGFLYYNISPAKTFMGDTGSLLVGFMLSMFCVRFVELNKGPGSFFPAAPSIAFAILLVPIVDTVRVFMFRALRGRSPFVADSNHLHHRFINMGFTHMQTTGIIVLTNIIFISAALVFQNIGNAQLISFLVLFSVITNFFFWNLSKSERRNANVLPIDEKIGHDEKLSSFGKNN</sequence>
<evidence type="ECO:0000256" key="3">
    <source>
        <dbReference type="ARBA" id="ARBA00022679"/>
    </source>
</evidence>
<keyword evidence="5 7" id="KW-1133">Transmembrane helix</keyword>
<dbReference type="EMBL" id="JAACJS010000002">
    <property type="protein sequence ID" value="NCI49110.1"/>
    <property type="molecule type" value="Genomic_DNA"/>
</dbReference>
<dbReference type="InterPro" id="IPR018480">
    <property type="entry name" value="PNAcMuramoyl-5peptid_Trfase_CS"/>
</dbReference>
<dbReference type="InterPro" id="IPR000715">
    <property type="entry name" value="Glycosyl_transferase_4"/>
</dbReference>
<keyword evidence="4 7" id="KW-0812">Transmembrane</keyword>
<dbReference type="PANTHER" id="PTHR22926:SF3">
    <property type="entry name" value="UNDECAPRENYL-PHOSPHATE ALPHA-N-ACETYLGLUCOSAMINYL 1-PHOSPHATE TRANSFERASE"/>
    <property type="match status" value="1"/>
</dbReference>
<evidence type="ECO:0000313" key="9">
    <source>
        <dbReference type="Proteomes" id="UP000753802"/>
    </source>
</evidence>
<protein>
    <submittedName>
        <fullName evidence="8">Undecaprenyl/decaprenyl-phosphate alpha-N-acetylglucosaminyl 1-phosphate transferase</fullName>
    </submittedName>
</protein>
<evidence type="ECO:0000256" key="7">
    <source>
        <dbReference type="SAM" id="Phobius"/>
    </source>
</evidence>
<dbReference type="Pfam" id="PF00953">
    <property type="entry name" value="Glycos_transf_4"/>
    <property type="match status" value="1"/>
</dbReference>
<feature type="transmembrane region" description="Helical" evidence="7">
    <location>
        <begin position="103"/>
        <end position="121"/>
    </location>
</feature>
<evidence type="ECO:0000256" key="5">
    <source>
        <dbReference type="ARBA" id="ARBA00022989"/>
    </source>
</evidence>
<evidence type="ECO:0000256" key="2">
    <source>
        <dbReference type="ARBA" id="ARBA00022475"/>
    </source>
</evidence>
<feature type="transmembrane region" description="Helical" evidence="7">
    <location>
        <begin position="286"/>
        <end position="314"/>
    </location>
</feature>
<feature type="transmembrane region" description="Helical" evidence="7">
    <location>
        <begin position="48"/>
        <end position="67"/>
    </location>
</feature>
<keyword evidence="3 8" id="KW-0808">Transferase</keyword>
<keyword evidence="2" id="KW-1003">Cell membrane</keyword>
<evidence type="ECO:0000313" key="8">
    <source>
        <dbReference type="EMBL" id="NCI49110.1"/>
    </source>
</evidence>
<dbReference type="PANTHER" id="PTHR22926">
    <property type="entry name" value="PHOSPHO-N-ACETYLMURAMOYL-PENTAPEPTIDE-TRANSFERASE"/>
    <property type="match status" value="1"/>
</dbReference>
<dbReference type="Proteomes" id="UP000753802">
    <property type="component" value="Unassembled WGS sequence"/>
</dbReference>
<feature type="transmembrane region" description="Helical" evidence="7">
    <location>
        <begin position="162"/>
        <end position="181"/>
    </location>
</feature>
<dbReference type="PROSITE" id="PS01348">
    <property type="entry name" value="MRAY_2"/>
    <property type="match status" value="1"/>
</dbReference>
<evidence type="ECO:0000256" key="1">
    <source>
        <dbReference type="ARBA" id="ARBA00004651"/>
    </source>
</evidence>
<dbReference type="RefSeq" id="WP_161817407.1">
    <property type="nucleotide sequence ID" value="NZ_JAACJS010000002.1"/>
</dbReference>
<accession>A0ABW9ZRH1</accession>
<gene>
    <name evidence="8" type="ORF">GWC95_04195</name>
</gene>
<feature type="transmembrane region" description="Helical" evidence="7">
    <location>
        <begin position="320"/>
        <end position="338"/>
    </location>
</feature>
<comment type="subcellular location">
    <subcellularLocation>
        <location evidence="1">Cell membrane</location>
        <topology evidence="1">Multi-pass membrane protein</topology>
    </subcellularLocation>
</comment>
<evidence type="ECO:0000256" key="6">
    <source>
        <dbReference type="ARBA" id="ARBA00023136"/>
    </source>
</evidence>
<keyword evidence="9" id="KW-1185">Reference proteome</keyword>